<sequence>MAFERRGDSSKDSFESIDSCDDKGCQNNTQNLEPQELKEANKAQANENGKYVIVKERYLNFNVILIHENPVFTYGLDSYEVNEQSKGDDVTKGWKVETRQRPNGIKDNLYYHDSSKQLRSLDEQAYRLVKLPRNCDSELEQKRAKMFHIMQEETQKNKWIVENFLAKSYKNLISGSYGCEINEDIHKTVNEFLEISLESPGN</sequence>
<dbReference type="Proteomes" id="UP001060085">
    <property type="component" value="Linkage Group LG03"/>
</dbReference>
<comment type="caution">
    <text evidence="1">The sequence shown here is derived from an EMBL/GenBank/DDBJ whole genome shotgun (WGS) entry which is preliminary data.</text>
</comment>
<reference evidence="2" key="1">
    <citation type="journal article" date="2023" name="Nat. Plants">
        <title>Single-cell RNA sequencing provides a high-resolution roadmap for understanding the multicellular compartmentation of specialized metabolism.</title>
        <authorList>
            <person name="Sun S."/>
            <person name="Shen X."/>
            <person name="Li Y."/>
            <person name="Li Y."/>
            <person name="Wang S."/>
            <person name="Li R."/>
            <person name="Zhang H."/>
            <person name="Shen G."/>
            <person name="Guo B."/>
            <person name="Wei J."/>
            <person name="Xu J."/>
            <person name="St-Pierre B."/>
            <person name="Chen S."/>
            <person name="Sun C."/>
        </authorList>
    </citation>
    <scope>NUCLEOTIDE SEQUENCE [LARGE SCALE GENOMIC DNA]</scope>
</reference>
<keyword evidence="2" id="KW-1185">Reference proteome</keyword>
<organism evidence="1 2">
    <name type="scientific">Catharanthus roseus</name>
    <name type="common">Madagascar periwinkle</name>
    <name type="synonym">Vinca rosea</name>
    <dbReference type="NCBI Taxonomy" id="4058"/>
    <lineage>
        <taxon>Eukaryota</taxon>
        <taxon>Viridiplantae</taxon>
        <taxon>Streptophyta</taxon>
        <taxon>Embryophyta</taxon>
        <taxon>Tracheophyta</taxon>
        <taxon>Spermatophyta</taxon>
        <taxon>Magnoliopsida</taxon>
        <taxon>eudicotyledons</taxon>
        <taxon>Gunneridae</taxon>
        <taxon>Pentapetalae</taxon>
        <taxon>asterids</taxon>
        <taxon>lamiids</taxon>
        <taxon>Gentianales</taxon>
        <taxon>Apocynaceae</taxon>
        <taxon>Rauvolfioideae</taxon>
        <taxon>Vinceae</taxon>
        <taxon>Catharanthinae</taxon>
        <taxon>Catharanthus</taxon>
    </lineage>
</organism>
<proteinExistence type="predicted"/>
<dbReference type="EMBL" id="CM044703">
    <property type="protein sequence ID" value="KAI5673473.1"/>
    <property type="molecule type" value="Genomic_DNA"/>
</dbReference>
<evidence type="ECO:0000313" key="2">
    <source>
        <dbReference type="Proteomes" id="UP001060085"/>
    </source>
</evidence>
<gene>
    <name evidence="1" type="ORF">M9H77_13837</name>
</gene>
<accession>A0ACC0BLG7</accession>
<evidence type="ECO:0000313" key="1">
    <source>
        <dbReference type="EMBL" id="KAI5673473.1"/>
    </source>
</evidence>
<name>A0ACC0BLG7_CATRO</name>
<protein>
    <submittedName>
        <fullName evidence="1">Uncharacterized protein</fullName>
    </submittedName>
</protein>